<reference evidence="2 3" key="1">
    <citation type="submission" date="2018-01" db="EMBL/GenBank/DDBJ databases">
        <title>Complete genome sequence of Flavivirga eckloniae ECD14 isolated from seaweed Ecklonia cava.</title>
        <authorList>
            <person name="Lee J.H."/>
            <person name="Baik K.S."/>
            <person name="Seong C.N."/>
        </authorList>
    </citation>
    <scope>NUCLEOTIDE SEQUENCE [LARGE SCALE GENOMIC DNA]</scope>
    <source>
        <strain evidence="2 3">ECD14</strain>
    </source>
</reference>
<feature type="domain" description="N-acetyltransferase" evidence="1">
    <location>
        <begin position="10"/>
        <end position="173"/>
    </location>
</feature>
<proteinExistence type="predicted"/>
<dbReference type="KEGG" id="fek:C1H87_10210"/>
<dbReference type="PROSITE" id="PS51186">
    <property type="entry name" value="GNAT"/>
    <property type="match status" value="1"/>
</dbReference>
<dbReference type="RefSeq" id="WP_102755706.1">
    <property type="nucleotide sequence ID" value="NZ_CP025791.1"/>
</dbReference>
<dbReference type="SUPFAM" id="SSF55729">
    <property type="entry name" value="Acyl-CoA N-acyltransferases (Nat)"/>
    <property type="match status" value="1"/>
</dbReference>
<gene>
    <name evidence="2" type="ORF">C1H87_10210</name>
</gene>
<sequence length="176" mass="20864">MQFNIETERLILRELRLSDLEGMYELDSDPEVHRYLGNKPIKTREESKKIIADIIHQYNERGIGRWALINKQTKEFMGWSGIKLNKEHPLNGFDEYYDVGYRIIKRFWGKGYATESGKAAVDYAFKVLKLPELYGITEMGNQASHNALLKIGLDYVEDFFYEKEKLQLRWYKIENK</sequence>
<dbReference type="Proteomes" id="UP000235826">
    <property type="component" value="Chromosome"/>
</dbReference>
<dbReference type="PANTHER" id="PTHR43792">
    <property type="entry name" value="GNAT FAMILY, PUTATIVE (AFU_ORTHOLOGUE AFUA_3G00765)-RELATED-RELATED"/>
    <property type="match status" value="1"/>
</dbReference>
<keyword evidence="2" id="KW-0808">Transferase</keyword>
<dbReference type="GO" id="GO:0016747">
    <property type="term" value="F:acyltransferase activity, transferring groups other than amino-acyl groups"/>
    <property type="evidence" value="ECO:0007669"/>
    <property type="project" value="InterPro"/>
</dbReference>
<evidence type="ECO:0000313" key="2">
    <source>
        <dbReference type="EMBL" id="AUP79051.1"/>
    </source>
</evidence>
<dbReference type="AlphaFoldDB" id="A0A2K9PPQ4"/>
<protein>
    <submittedName>
        <fullName evidence="2">GNAT family N-acetyltransferase</fullName>
    </submittedName>
</protein>
<accession>A0A2K9PPQ4</accession>
<organism evidence="2 3">
    <name type="scientific">Flavivirga eckloniae</name>
    <dbReference type="NCBI Taxonomy" id="1803846"/>
    <lineage>
        <taxon>Bacteria</taxon>
        <taxon>Pseudomonadati</taxon>
        <taxon>Bacteroidota</taxon>
        <taxon>Flavobacteriia</taxon>
        <taxon>Flavobacteriales</taxon>
        <taxon>Flavobacteriaceae</taxon>
        <taxon>Flavivirga</taxon>
    </lineage>
</organism>
<dbReference type="OrthoDB" id="9788916at2"/>
<dbReference type="InterPro" id="IPR016181">
    <property type="entry name" value="Acyl_CoA_acyltransferase"/>
</dbReference>
<dbReference type="InterPro" id="IPR000182">
    <property type="entry name" value="GNAT_dom"/>
</dbReference>
<evidence type="ECO:0000259" key="1">
    <source>
        <dbReference type="PROSITE" id="PS51186"/>
    </source>
</evidence>
<keyword evidence="3" id="KW-1185">Reference proteome</keyword>
<dbReference type="Gene3D" id="3.40.630.30">
    <property type="match status" value="1"/>
</dbReference>
<evidence type="ECO:0000313" key="3">
    <source>
        <dbReference type="Proteomes" id="UP000235826"/>
    </source>
</evidence>
<dbReference type="Pfam" id="PF13302">
    <property type="entry name" value="Acetyltransf_3"/>
    <property type="match status" value="1"/>
</dbReference>
<dbReference type="PANTHER" id="PTHR43792:SF16">
    <property type="entry name" value="N-ACETYLTRANSFERASE DOMAIN-CONTAINING PROTEIN"/>
    <property type="match status" value="1"/>
</dbReference>
<dbReference type="InterPro" id="IPR051531">
    <property type="entry name" value="N-acetyltransferase"/>
</dbReference>
<name>A0A2K9PPQ4_9FLAO</name>
<dbReference type="EMBL" id="CP025791">
    <property type="protein sequence ID" value="AUP79051.1"/>
    <property type="molecule type" value="Genomic_DNA"/>
</dbReference>